<dbReference type="AlphaFoldDB" id="A0AAN7JP90"/>
<comment type="caution">
    <text evidence="4">The sequence shown here is derived from an EMBL/GenBank/DDBJ whole genome shotgun (WGS) entry which is preliminary data.</text>
</comment>
<accession>A0AAN7JP90</accession>
<feature type="signal peptide" evidence="3">
    <location>
        <begin position="1"/>
        <end position="26"/>
    </location>
</feature>
<dbReference type="PANTHER" id="PTHR37189">
    <property type="entry name" value="CONCANAVALIN A-LIKE LECTIN/GLUCANASE DOMAIN-CONTAINING PROTEIN-RELATED"/>
    <property type="match status" value="1"/>
</dbReference>
<feature type="compositionally biased region" description="Low complexity" evidence="1">
    <location>
        <begin position="59"/>
        <end position="71"/>
    </location>
</feature>
<dbReference type="EMBL" id="JAXIOK010000017">
    <property type="protein sequence ID" value="KAK4751215.1"/>
    <property type="molecule type" value="Genomic_DNA"/>
</dbReference>
<feature type="chain" id="PRO_5043001633" evidence="3">
    <location>
        <begin position="27"/>
        <end position="153"/>
    </location>
</feature>
<dbReference type="Proteomes" id="UP001345219">
    <property type="component" value="Chromosome 4"/>
</dbReference>
<dbReference type="PANTHER" id="PTHR37189:SF4">
    <property type="entry name" value="TRANSMEMBRANE PROTEIN"/>
    <property type="match status" value="1"/>
</dbReference>
<feature type="transmembrane region" description="Helical" evidence="2">
    <location>
        <begin position="96"/>
        <end position="121"/>
    </location>
</feature>
<keyword evidence="3" id="KW-0732">Signal</keyword>
<sequence>MAFSEFDLKLTMASIAICLLLAQSAAREVRPSDHGLSQQQGSPPTGEASPPEMLSFFGASSSPPASSPSSALPNVSDSTDSLWMHSSNRRDRVREILLVASLVCGVAGVALLIGSGLLCLFKSQKENRSASKSTSPRQRTLAPPPRAGKKCKI</sequence>
<evidence type="ECO:0000256" key="2">
    <source>
        <dbReference type="SAM" id="Phobius"/>
    </source>
</evidence>
<keyword evidence="2" id="KW-0812">Transmembrane</keyword>
<keyword evidence="2" id="KW-0472">Membrane</keyword>
<reference evidence="4 5" key="1">
    <citation type="journal article" date="2023" name="Hortic Res">
        <title>Pangenome of water caltrop reveals structural variations and asymmetric subgenome divergence after allopolyploidization.</title>
        <authorList>
            <person name="Zhang X."/>
            <person name="Chen Y."/>
            <person name="Wang L."/>
            <person name="Yuan Y."/>
            <person name="Fang M."/>
            <person name="Shi L."/>
            <person name="Lu R."/>
            <person name="Comes H.P."/>
            <person name="Ma Y."/>
            <person name="Chen Y."/>
            <person name="Huang G."/>
            <person name="Zhou Y."/>
            <person name="Zheng Z."/>
            <person name="Qiu Y."/>
        </authorList>
    </citation>
    <scope>NUCLEOTIDE SEQUENCE [LARGE SCALE GENOMIC DNA]</scope>
    <source>
        <tissue evidence="4">Roots</tissue>
    </source>
</reference>
<gene>
    <name evidence="4" type="ORF">SAY87_004697</name>
</gene>
<keyword evidence="5" id="KW-1185">Reference proteome</keyword>
<feature type="region of interest" description="Disordered" evidence="1">
    <location>
        <begin position="30"/>
        <end position="85"/>
    </location>
</feature>
<protein>
    <submittedName>
        <fullName evidence="4">Uncharacterized protein</fullName>
    </submittedName>
</protein>
<evidence type="ECO:0000313" key="4">
    <source>
        <dbReference type="EMBL" id="KAK4751215.1"/>
    </source>
</evidence>
<organism evidence="4 5">
    <name type="scientific">Trapa incisa</name>
    <dbReference type="NCBI Taxonomy" id="236973"/>
    <lineage>
        <taxon>Eukaryota</taxon>
        <taxon>Viridiplantae</taxon>
        <taxon>Streptophyta</taxon>
        <taxon>Embryophyta</taxon>
        <taxon>Tracheophyta</taxon>
        <taxon>Spermatophyta</taxon>
        <taxon>Magnoliopsida</taxon>
        <taxon>eudicotyledons</taxon>
        <taxon>Gunneridae</taxon>
        <taxon>Pentapetalae</taxon>
        <taxon>rosids</taxon>
        <taxon>malvids</taxon>
        <taxon>Myrtales</taxon>
        <taxon>Lythraceae</taxon>
        <taxon>Trapa</taxon>
    </lineage>
</organism>
<proteinExistence type="predicted"/>
<evidence type="ECO:0000256" key="1">
    <source>
        <dbReference type="SAM" id="MobiDB-lite"/>
    </source>
</evidence>
<evidence type="ECO:0000256" key="3">
    <source>
        <dbReference type="SAM" id="SignalP"/>
    </source>
</evidence>
<evidence type="ECO:0000313" key="5">
    <source>
        <dbReference type="Proteomes" id="UP001345219"/>
    </source>
</evidence>
<keyword evidence="2" id="KW-1133">Transmembrane helix</keyword>
<feature type="compositionally biased region" description="Polar residues" evidence="1">
    <location>
        <begin position="72"/>
        <end position="85"/>
    </location>
</feature>
<name>A0AAN7JP90_9MYRT</name>
<feature type="region of interest" description="Disordered" evidence="1">
    <location>
        <begin position="127"/>
        <end position="153"/>
    </location>
</feature>